<feature type="transmembrane region" description="Helical" evidence="8">
    <location>
        <begin position="41"/>
        <end position="63"/>
    </location>
</feature>
<keyword evidence="7 8" id="KW-0472">Membrane</keyword>
<comment type="caution">
    <text evidence="9">The sequence shown here is derived from an EMBL/GenBank/DDBJ whole genome shotgun (WGS) entry which is preliminary data.</text>
</comment>
<sequence>MEPKQLQISPFLIFFLVHSVQVGVGVLGFQRVVMKSAGNDAWIAVILAGIAIHITIWLMYAIMNRHKQDLVRIQNELFGKWIGGFFNTIWIIYWLLVAIIVLRSYLEIVQVWVFPLINIFVITFIFIILVYYCVSGGFRIVVGICFLGVIIPFYIYLTFLYPIEYANFRNLLPVFNHSGGEIIIASRDVSLSYLGFSVIFMAYPYIKNPKKSQKWAHFGNLLTTCIYLFIIIISICYFNEKQISHHIWATLSLWQIIEMPIVERFEYIGITSWLLIILPNICLSIWASTKALHEVYHIRQKLGLLIILFILLISTMLINSREHIDMVNKYMSYLGQALLYIYVPLLCILSFVIMKFRRKKS</sequence>
<evidence type="ECO:0000256" key="2">
    <source>
        <dbReference type="ARBA" id="ARBA00007998"/>
    </source>
</evidence>
<evidence type="ECO:0000256" key="4">
    <source>
        <dbReference type="ARBA" id="ARBA00022544"/>
    </source>
</evidence>
<protein>
    <submittedName>
        <fullName evidence="9">GerAB/ArcD/ProY family transporter</fullName>
    </submittedName>
</protein>
<dbReference type="NCBIfam" id="TIGR00912">
    <property type="entry name" value="2A0309"/>
    <property type="match status" value="1"/>
</dbReference>
<organism evidence="9 10">
    <name type="scientific">Lederbergia graminis</name>
    <dbReference type="NCBI Taxonomy" id="735518"/>
    <lineage>
        <taxon>Bacteria</taxon>
        <taxon>Bacillati</taxon>
        <taxon>Bacillota</taxon>
        <taxon>Bacilli</taxon>
        <taxon>Bacillales</taxon>
        <taxon>Bacillaceae</taxon>
        <taxon>Lederbergia</taxon>
    </lineage>
</organism>
<dbReference type="Pfam" id="PF03845">
    <property type="entry name" value="Spore_permease"/>
    <property type="match status" value="1"/>
</dbReference>
<feature type="transmembrane region" description="Helical" evidence="8">
    <location>
        <begin position="330"/>
        <end position="354"/>
    </location>
</feature>
<dbReference type="Gene3D" id="1.20.1740.10">
    <property type="entry name" value="Amino acid/polyamine transporter I"/>
    <property type="match status" value="1"/>
</dbReference>
<reference evidence="10" key="1">
    <citation type="journal article" date="2019" name="Int. J. Syst. Evol. Microbiol.">
        <title>The Global Catalogue of Microorganisms (GCM) 10K type strain sequencing project: providing services to taxonomists for standard genome sequencing and annotation.</title>
        <authorList>
            <consortium name="The Broad Institute Genomics Platform"/>
            <consortium name="The Broad Institute Genome Sequencing Center for Infectious Disease"/>
            <person name="Wu L."/>
            <person name="Ma J."/>
        </authorList>
    </citation>
    <scope>NUCLEOTIDE SEQUENCE [LARGE SCALE GENOMIC DNA]</scope>
    <source>
        <strain evidence="10">CGMCC 1.12237</strain>
    </source>
</reference>
<feature type="transmembrane region" description="Helical" evidence="8">
    <location>
        <begin position="218"/>
        <end position="238"/>
    </location>
</feature>
<evidence type="ECO:0000256" key="5">
    <source>
        <dbReference type="ARBA" id="ARBA00022692"/>
    </source>
</evidence>
<feature type="transmembrane region" description="Helical" evidence="8">
    <location>
        <begin position="301"/>
        <end position="318"/>
    </location>
</feature>
<name>A0ABW0LDS3_9BACI</name>
<feature type="transmembrane region" description="Helical" evidence="8">
    <location>
        <begin position="267"/>
        <end position="289"/>
    </location>
</feature>
<evidence type="ECO:0000313" key="10">
    <source>
        <dbReference type="Proteomes" id="UP001596147"/>
    </source>
</evidence>
<evidence type="ECO:0000256" key="7">
    <source>
        <dbReference type="ARBA" id="ARBA00023136"/>
    </source>
</evidence>
<comment type="subcellular location">
    <subcellularLocation>
        <location evidence="1">Membrane</location>
        <topology evidence="1">Multi-pass membrane protein</topology>
    </subcellularLocation>
</comment>
<feature type="transmembrane region" description="Helical" evidence="8">
    <location>
        <begin position="112"/>
        <end position="134"/>
    </location>
</feature>
<feature type="transmembrane region" description="Helical" evidence="8">
    <location>
        <begin position="183"/>
        <end position="206"/>
    </location>
</feature>
<keyword evidence="5 8" id="KW-0812">Transmembrane</keyword>
<dbReference type="PANTHER" id="PTHR34975">
    <property type="entry name" value="SPORE GERMINATION PROTEIN A2"/>
    <property type="match status" value="1"/>
</dbReference>
<evidence type="ECO:0000256" key="3">
    <source>
        <dbReference type="ARBA" id="ARBA00022448"/>
    </source>
</evidence>
<accession>A0ABW0LDS3</accession>
<keyword evidence="10" id="KW-1185">Reference proteome</keyword>
<evidence type="ECO:0000256" key="1">
    <source>
        <dbReference type="ARBA" id="ARBA00004141"/>
    </source>
</evidence>
<dbReference type="InterPro" id="IPR004761">
    <property type="entry name" value="Spore_GerAB"/>
</dbReference>
<feature type="transmembrane region" description="Helical" evidence="8">
    <location>
        <begin position="141"/>
        <end position="163"/>
    </location>
</feature>
<dbReference type="EMBL" id="JBHSMC010000001">
    <property type="protein sequence ID" value="MFC5463511.1"/>
    <property type="molecule type" value="Genomic_DNA"/>
</dbReference>
<gene>
    <name evidence="9" type="ORF">ACFPM4_01955</name>
</gene>
<evidence type="ECO:0000313" key="9">
    <source>
        <dbReference type="EMBL" id="MFC5463511.1"/>
    </source>
</evidence>
<feature type="transmembrane region" description="Helical" evidence="8">
    <location>
        <begin position="84"/>
        <end position="106"/>
    </location>
</feature>
<comment type="similarity">
    <text evidence="2">Belongs to the amino acid-polyamine-organocation (APC) superfamily. Spore germination protein (SGP) (TC 2.A.3.9) family.</text>
</comment>
<evidence type="ECO:0000256" key="6">
    <source>
        <dbReference type="ARBA" id="ARBA00022989"/>
    </source>
</evidence>
<keyword evidence="4" id="KW-0309">Germination</keyword>
<dbReference type="PANTHER" id="PTHR34975:SF2">
    <property type="entry name" value="SPORE GERMINATION PROTEIN A2"/>
    <property type="match status" value="1"/>
</dbReference>
<keyword evidence="6 8" id="KW-1133">Transmembrane helix</keyword>
<feature type="transmembrane region" description="Helical" evidence="8">
    <location>
        <begin position="12"/>
        <end position="29"/>
    </location>
</feature>
<dbReference type="Proteomes" id="UP001596147">
    <property type="component" value="Unassembled WGS sequence"/>
</dbReference>
<keyword evidence="3" id="KW-0813">Transport</keyword>
<evidence type="ECO:0000256" key="8">
    <source>
        <dbReference type="SAM" id="Phobius"/>
    </source>
</evidence>
<proteinExistence type="inferred from homology"/>